<dbReference type="EMBL" id="AGNL01016884">
    <property type="protein sequence ID" value="EJK64775.1"/>
    <property type="molecule type" value="Genomic_DNA"/>
</dbReference>
<name>K0SHH5_THAOC</name>
<evidence type="ECO:0000256" key="8">
    <source>
        <dbReference type="PROSITE-ProRule" id="PRU00277"/>
    </source>
</evidence>
<sequence>HPPTDARRRTREERWKNKVDEASDKLRQRPRGRLPSRSRPTNSATMARISPLALALVLSGLHASAFTLAPSSDRRASSSPVARTCQSPADTSRSAAATAFRTRPLFLSSTESKPSNSLRRLPESAVELTLRIPPAATKASYDKTLNEVSKNVSIPGFRKGAKIPPAVIENAWAKQGGKRALRTMAINDLCEQLIQPALKDDYDLEPVGQPTLVTPADALAEGFVPGEDLEVVIKCDVWPEISWKDVEGKEKPYVGLTGKYKRKPFDQARFDAALRDLTERYARLEPYSDESQVLTTGDACNVNMVGYLADADGGKGEKLPDAASGDNVEVILGTGRYMEGLVEGIEGGKVGETRTVKVRFPDVSFSLNSLFFSPSPKPRRRTEPVLKLSEPLLPPKTR</sequence>
<dbReference type="GO" id="GO:0043335">
    <property type="term" value="P:protein unfolding"/>
    <property type="evidence" value="ECO:0007669"/>
    <property type="project" value="TreeGrafter"/>
</dbReference>
<accession>K0SHH5</accession>
<dbReference type="Gene3D" id="3.30.70.1050">
    <property type="entry name" value="Trigger factor ribosome-binding domain"/>
    <property type="match status" value="1"/>
</dbReference>
<evidence type="ECO:0000256" key="6">
    <source>
        <dbReference type="ARBA" id="ARBA00023235"/>
    </source>
</evidence>
<dbReference type="InterPro" id="IPR036611">
    <property type="entry name" value="Trigger_fac_ribosome-bd_sf"/>
</dbReference>
<dbReference type="InterPro" id="IPR008881">
    <property type="entry name" value="Trigger_fac_ribosome-bd_bac"/>
</dbReference>
<protein>
    <recommendedName>
        <fullName evidence="3 8">peptidylprolyl isomerase</fullName>
        <ecNumber evidence="3 8">5.2.1.8</ecNumber>
    </recommendedName>
</protein>
<evidence type="ECO:0000313" key="12">
    <source>
        <dbReference type="Proteomes" id="UP000266841"/>
    </source>
</evidence>
<feature type="region of interest" description="Disordered" evidence="9">
    <location>
        <begin position="70"/>
        <end position="96"/>
    </location>
</feature>
<evidence type="ECO:0000256" key="2">
    <source>
        <dbReference type="ARBA" id="ARBA00005464"/>
    </source>
</evidence>
<organism evidence="11 12">
    <name type="scientific">Thalassiosira oceanica</name>
    <name type="common">Marine diatom</name>
    <dbReference type="NCBI Taxonomy" id="159749"/>
    <lineage>
        <taxon>Eukaryota</taxon>
        <taxon>Sar</taxon>
        <taxon>Stramenopiles</taxon>
        <taxon>Ochrophyta</taxon>
        <taxon>Bacillariophyta</taxon>
        <taxon>Coscinodiscophyceae</taxon>
        <taxon>Thalassiosirophycidae</taxon>
        <taxon>Thalassiosirales</taxon>
        <taxon>Thalassiosiraceae</taxon>
        <taxon>Thalassiosira</taxon>
    </lineage>
</organism>
<dbReference type="SUPFAM" id="SSF102735">
    <property type="entry name" value="Trigger factor ribosome-binding domain"/>
    <property type="match status" value="1"/>
</dbReference>
<dbReference type="InterPro" id="IPR001179">
    <property type="entry name" value="PPIase_FKBP_dom"/>
</dbReference>
<dbReference type="GO" id="GO:0015031">
    <property type="term" value="P:protein transport"/>
    <property type="evidence" value="ECO:0007669"/>
    <property type="project" value="InterPro"/>
</dbReference>
<dbReference type="SUPFAM" id="SSF54534">
    <property type="entry name" value="FKBP-like"/>
    <property type="match status" value="1"/>
</dbReference>
<reference evidence="11 12" key="1">
    <citation type="journal article" date="2012" name="Genome Biol.">
        <title>Genome and low-iron response of an oceanic diatom adapted to chronic iron limitation.</title>
        <authorList>
            <person name="Lommer M."/>
            <person name="Specht M."/>
            <person name="Roy A.S."/>
            <person name="Kraemer L."/>
            <person name="Andreson R."/>
            <person name="Gutowska M.A."/>
            <person name="Wolf J."/>
            <person name="Bergner S.V."/>
            <person name="Schilhabel M.B."/>
            <person name="Klostermeier U.C."/>
            <person name="Beiko R.G."/>
            <person name="Rosenstiel P."/>
            <person name="Hippler M."/>
            <person name="Laroche J."/>
        </authorList>
    </citation>
    <scope>NUCLEOTIDE SEQUENCE [LARGE SCALE GENOMIC DNA]</scope>
    <source>
        <strain evidence="11 12">CCMP1005</strain>
    </source>
</reference>
<evidence type="ECO:0000256" key="7">
    <source>
        <dbReference type="ARBA" id="ARBA00024849"/>
    </source>
</evidence>
<keyword evidence="5" id="KW-0143">Chaperone</keyword>
<dbReference type="InterPro" id="IPR046357">
    <property type="entry name" value="PPIase_dom_sf"/>
</dbReference>
<comment type="similarity">
    <text evidence="2">Belongs to the FKBP-type PPIase family. Tig subfamily.</text>
</comment>
<dbReference type="EC" id="5.2.1.8" evidence="3 8"/>
<comment type="caution">
    <text evidence="11">The sequence shown here is derived from an EMBL/GenBank/DDBJ whole genome shotgun (WGS) entry which is preliminary data.</text>
</comment>
<evidence type="ECO:0000256" key="5">
    <source>
        <dbReference type="ARBA" id="ARBA00023186"/>
    </source>
</evidence>
<feature type="compositionally biased region" description="Low complexity" evidence="9">
    <location>
        <begin position="77"/>
        <end position="96"/>
    </location>
</feature>
<dbReference type="GO" id="GO:0051083">
    <property type="term" value="P:'de novo' cotranslational protein folding"/>
    <property type="evidence" value="ECO:0007669"/>
    <property type="project" value="TreeGrafter"/>
</dbReference>
<feature type="compositionally biased region" description="Basic and acidic residues" evidence="9">
    <location>
        <begin position="1"/>
        <end position="27"/>
    </location>
</feature>
<gene>
    <name evidence="11" type="ORF">THAOC_14457</name>
</gene>
<feature type="region of interest" description="Disordered" evidence="9">
    <location>
        <begin position="1"/>
        <end position="45"/>
    </location>
</feature>
<dbReference type="AlphaFoldDB" id="K0SHH5"/>
<comment type="function">
    <text evidence="7">Involved in protein export. Acts as a chaperone by maintaining the newly synthesized protein in an open conformation. Functions as a peptidyl-prolyl cis-trans isomerase.</text>
</comment>
<evidence type="ECO:0000256" key="1">
    <source>
        <dbReference type="ARBA" id="ARBA00000971"/>
    </source>
</evidence>
<feature type="region of interest" description="Disordered" evidence="9">
    <location>
        <begin position="373"/>
        <end position="398"/>
    </location>
</feature>
<dbReference type="OrthoDB" id="3366at2759"/>
<evidence type="ECO:0000313" key="11">
    <source>
        <dbReference type="EMBL" id="EJK64775.1"/>
    </source>
</evidence>
<feature type="non-terminal residue" evidence="11">
    <location>
        <position position="1"/>
    </location>
</feature>
<evidence type="ECO:0000256" key="4">
    <source>
        <dbReference type="ARBA" id="ARBA00023110"/>
    </source>
</evidence>
<dbReference type="GO" id="GO:0043022">
    <property type="term" value="F:ribosome binding"/>
    <property type="evidence" value="ECO:0007669"/>
    <property type="project" value="TreeGrafter"/>
</dbReference>
<dbReference type="Pfam" id="PF05697">
    <property type="entry name" value="Trigger_N"/>
    <property type="match status" value="1"/>
</dbReference>
<dbReference type="Pfam" id="PF00254">
    <property type="entry name" value="FKBP_C"/>
    <property type="match status" value="1"/>
</dbReference>
<dbReference type="eggNOG" id="ENOG502QUET">
    <property type="taxonomic scope" value="Eukaryota"/>
</dbReference>
<dbReference type="PANTHER" id="PTHR30560:SF3">
    <property type="entry name" value="TRIGGER FACTOR-LIKE PROTEIN TIG, CHLOROPLASTIC"/>
    <property type="match status" value="1"/>
</dbReference>
<evidence type="ECO:0000259" key="10">
    <source>
        <dbReference type="PROSITE" id="PS50059"/>
    </source>
</evidence>
<dbReference type="GO" id="GO:0044183">
    <property type="term" value="F:protein folding chaperone"/>
    <property type="evidence" value="ECO:0007669"/>
    <property type="project" value="TreeGrafter"/>
</dbReference>
<dbReference type="PROSITE" id="PS50059">
    <property type="entry name" value="FKBP_PPIASE"/>
    <property type="match status" value="1"/>
</dbReference>
<keyword evidence="12" id="KW-1185">Reference proteome</keyword>
<dbReference type="PANTHER" id="PTHR30560">
    <property type="entry name" value="TRIGGER FACTOR CHAPERONE AND PEPTIDYL-PROLYL CIS/TRANS ISOMERASE"/>
    <property type="match status" value="1"/>
</dbReference>
<dbReference type="Proteomes" id="UP000266841">
    <property type="component" value="Unassembled WGS sequence"/>
</dbReference>
<dbReference type="FunFam" id="3.30.70.1050:FF:000004">
    <property type="entry name" value="Trigger factor"/>
    <property type="match status" value="1"/>
</dbReference>
<evidence type="ECO:0000256" key="3">
    <source>
        <dbReference type="ARBA" id="ARBA00013194"/>
    </source>
</evidence>
<evidence type="ECO:0000256" key="9">
    <source>
        <dbReference type="SAM" id="MobiDB-lite"/>
    </source>
</evidence>
<dbReference type="InterPro" id="IPR005215">
    <property type="entry name" value="Trig_fac"/>
</dbReference>
<keyword evidence="4 8" id="KW-0697">Rotamase</keyword>
<dbReference type="GO" id="GO:0003755">
    <property type="term" value="F:peptidyl-prolyl cis-trans isomerase activity"/>
    <property type="evidence" value="ECO:0007669"/>
    <property type="project" value="UniProtKB-KW"/>
</dbReference>
<keyword evidence="6 8" id="KW-0413">Isomerase</keyword>
<comment type="catalytic activity">
    <reaction evidence="1 8">
        <text>[protein]-peptidylproline (omega=180) = [protein]-peptidylproline (omega=0)</text>
        <dbReference type="Rhea" id="RHEA:16237"/>
        <dbReference type="Rhea" id="RHEA-COMP:10747"/>
        <dbReference type="Rhea" id="RHEA-COMP:10748"/>
        <dbReference type="ChEBI" id="CHEBI:83833"/>
        <dbReference type="ChEBI" id="CHEBI:83834"/>
        <dbReference type="EC" id="5.2.1.8"/>
    </reaction>
</comment>
<dbReference type="Gene3D" id="3.10.50.40">
    <property type="match status" value="1"/>
</dbReference>
<feature type="domain" description="PPIase FKBP-type" evidence="10">
    <location>
        <begin position="297"/>
        <end position="358"/>
    </location>
</feature>
<proteinExistence type="inferred from homology"/>